<name>A0A547PA44_9SPHN</name>
<dbReference type="Pfam" id="PF13557">
    <property type="entry name" value="Phenol_MetA_deg"/>
    <property type="match status" value="1"/>
</dbReference>
<evidence type="ECO:0000313" key="4">
    <source>
        <dbReference type="Proteomes" id="UP000316343"/>
    </source>
</evidence>
<feature type="signal peptide" evidence="2">
    <location>
        <begin position="1"/>
        <end position="25"/>
    </location>
</feature>
<dbReference type="RefSeq" id="WP_142787176.1">
    <property type="nucleotide sequence ID" value="NZ_VHJK01000001.1"/>
</dbReference>
<dbReference type="OrthoDB" id="7469591at2"/>
<accession>A0A547PA44</accession>
<dbReference type="Proteomes" id="UP000316343">
    <property type="component" value="Unassembled WGS sequence"/>
</dbReference>
<feature type="chain" id="PRO_5021880391" description="Transporter" evidence="2">
    <location>
        <begin position="26"/>
        <end position="330"/>
    </location>
</feature>
<evidence type="ECO:0000256" key="1">
    <source>
        <dbReference type="SAM" id="MobiDB-lite"/>
    </source>
</evidence>
<gene>
    <name evidence="3" type="ORF">FGU71_02930</name>
</gene>
<evidence type="ECO:0008006" key="5">
    <source>
        <dbReference type="Google" id="ProtNLM"/>
    </source>
</evidence>
<dbReference type="EMBL" id="VHJK01000001">
    <property type="protein sequence ID" value="TRD10914.1"/>
    <property type="molecule type" value="Genomic_DNA"/>
</dbReference>
<comment type="caution">
    <text evidence="3">The sequence shown here is derived from an EMBL/GenBank/DDBJ whole genome shotgun (WGS) entry which is preliminary data.</text>
</comment>
<feature type="region of interest" description="Disordered" evidence="1">
    <location>
        <begin position="98"/>
        <end position="148"/>
    </location>
</feature>
<dbReference type="InterPro" id="IPR025737">
    <property type="entry name" value="FApF"/>
</dbReference>
<organism evidence="3 4">
    <name type="scientific">Erythrobacter insulae</name>
    <dbReference type="NCBI Taxonomy" id="2584124"/>
    <lineage>
        <taxon>Bacteria</taxon>
        <taxon>Pseudomonadati</taxon>
        <taxon>Pseudomonadota</taxon>
        <taxon>Alphaproteobacteria</taxon>
        <taxon>Sphingomonadales</taxon>
        <taxon>Erythrobacteraceae</taxon>
        <taxon>Erythrobacter/Porphyrobacter group</taxon>
        <taxon>Erythrobacter</taxon>
    </lineage>
</organism>
<evidence type="ECO:0000313" key="3">
    <source>
        <dbReference type="EMBL" id="TRD10914.1"/>
    </source>
</evidence>
<evidence type="ECO:0000256" key="2">
    <source>
        <dbReference type="SAM" id="SignalP"/>
    </source>
</evidence>
<reference evidence="3 4" key="1">
    <citation type="submission" date="2019-06" db="EMBL/GenBank/DDBJ databases">
        <title>Erythrobacter insulae sp. nov., isolated from a tidal flat.</title>
        <authorList>
            <person name="Yoon J.-H."/>
        </authorList>
    </citation>
    <scope>NUCLEOTIDE SEQUENCE [LARGE SCALE GENOMIC DNA]</scope>
    <source>
        <strain evidence="3 4">JBTF-M21</strain>
    </source>
</reference>
<dbReference type="AlphaFoldDB" id="A0A547PA44"/>
<keyword evidence="2" id="KW-0732">Signal</keyword>
<protein>
    <recommendedName>
        <fullName evidence="5">Transporter</fullName>
    </recommendedName>
</protein>
<proteinExistence type="predicted"/>
<sequence>MKISVRTALCVASAGVFLVATPVSAQDEAQADQENKSSSAASFRLNTGISYSSGDYGELEDTEVIAVPISLTYKNDGLRVRVSVPWVTIDGPGSLLATPEGRDAFFGDSGSGQGRGRGRGRGGDGDNSGSGSSSSGSGSGGNDIEVEDDLDDDVIDDDDIVDEDGFAGPDQRRSGLGDVNVSAVYSFELTKGTYFEPQVKVKLPTASRADRLGTGEVDVTLSADLVQVVGPMTFYVHGRRKFAGKPEGSTIRSTWGAGGGASVRAGDGVSVGADYFWQQSAFAGRQASSEVSGWASMRVSRNISLTVYGGTGLNDNSADLFGGAGVGFRF</sequence>
<keyword evidence="4" id="KW-1185">Reference proteome</keyword>
<feature type="compositionally biased region" description="Low complexity" evidence="1">
    <location>
        <begin position="127"/>
        <end position="136"/>
    </location>
</feature>